<protein>
    <submittedName>
        <fullName evidence="2">Vitellogenin</fullName>
    </submittedName>
</protein>
<dbReference type="Proteomes" id="UP000887565">
    <property type="component" value="Unplaced"/>
</dbReference>
<proteinExistence type="predicted"/>
<evidence type="ECO:0000313" key="2">
    <source>
        <dbReference type="WBParaSite" id="nRc.2.0.1.t22238-RA"/>
    </source>
</evidence>
<organism evidence="1 2">
    <name type="scientific">Romanomermis culicivorax</name>
    <name type="common">Nematode worm</name>
    <dbReference type="NCBI Taxonomy" id="13658"/>
    <lineage>
        <taxon>Eukaryota</taxon>
        <taxon>Metazoa</taxon>
        <taxon>Ecdysozoa</taxon>
        <taxon>Nematoda</taxon>
        <taxon>Enoplea</taxon>
        <taxon>Dorylaimia</taxon>
        <taxon>Mermithida</taxon>
        <taxon>Mermithoidea</taxon>
        <taxon>Mermithidae</taxon>
        <taxon>Romanomermis</taxon>
    </lineage>
</organism>
<accession>A0A915J908</accession>
<reference evidence="2" key="1">
    <citation type="submission" date="2022-11" db="UniProtKB">
        <authorList>
            <consortium name="WormBaseParasite"/>
        </authorList>
    </citation>
    <scope>IDENTIFICATION</scope>
</reference>
<evidence type="ECO:0000313" key="1">
    <source>
        <dbReference type="Proteomes" id="UP000887565"/>
    </source>
</evidence>
<dbReference type="AlphaFoldDB" id="A0A915J908"/>
<dbReference type="WBParaSite" id="nRc.2.0.1.t22238-RA">
    <property type="protein sequence ID" value="nRc.2.0.1.t22238-RA"/>
    <property type="gene ID" value="nRc.2.0.1.g22238"/>
</dbReference>
<keyword evidence="1" id="KW-1185">Reference proteome</keyword>
<sequence>PKKVRVVTANPKYQITCWQAPQRGSPEIYFLRIINERINAARPQYRMDVKSSKMDNECAITHWSGKVGDHLSMLVSANTTDDQATSDPVPFVIEEEKCKREIRKSSTYGDTYWNETAISAKVGVPCPYGPPGRFMERYCMFDVQLKKPYWQNTEQPVECETKVSTGYNCTA</sequence>
<name>A0A915J908_ROMCU</name>